<evidence type="ECO:0000256" key="1">
    <source>
        <dbReference type="ARBA" id="ARBA00004496"/>
    </source>
</evidence>
<sequence>MDSGTWYYTDFDRSISLSGMRPTRPKLRQSSVAAHTEAGTFNYYEQSESDHKVILKGGHGREIKALAVHKPEKHRWLIATGSEDTDIRLFEYILGNAGGGEIKNTCVLRKHTTGLQALRFSSDGSTLISAAGMEEMFAWTLSPLPVINQGVVFAGSLPSTDRHSDARIMSFDIKSIASSNLGSVRLFIVAAFSNGKAKLIQYDNPGETGNFVVLRELDFGMICLTQAYMWLEQRTETNTMEGIISATNGQIARYCISSPPHEYSNSPAPALQAANTSIQSQWQHKVHQNSITALHNVHLNSGHDLVVTGGDDNALAFTIASRMHETDKEMPETFRYRSLIIPKAHAAALTALTIIELGCDAEERRVFVVITAGNDQRVQTWLVKIILSALPTMGEENSHASTTSSTAISLDLVELIQIDFLAEQYTNVADISNLAVMSAEFPSGKAQVLVVGIGMETVDVVLPVVDQCNINT</sequence>
<dbReference type="Gene3D" id="2.130.10.10">
    <property type="entry name" value="YVTN repeat-like/Quinoprotein amine dehydrogenase"/>
    <property type="match status" value="1"/>
</dbReference>
<dbReference type="AlphaFoldDB" id="A0AAN7YE69"/>
<keyword evidence="3" id="KW-0853">WD repeat</keyword>
<protein>
    <submittedName>
        <fullName evidence="6">WD repeat-containing protein 6</fullName>
    </submittedName>
</protein>
<dbReference type="SUPFAM" id="SSF50978">
    <property type="entry name" value="WD40 repeat-like"/>
    <property type="match status" value="1"/>
</dbReference>
<keyword evidence="4" id="KW-0819">tRNA processing</keyword>
<comment type="caution">
    <text evidence="6">The sequence shown here is derived from an EMBL/GenBank/DDBJ whole genome shotgun (WGS) entry which is preliminary data.</text>
</comment>
<dbReference type="InterPro" id="IPR015943">
    <property type="entry name" value="WD40/YVTN_repeat-like_dom_sf"/>
</dbReference>
<evidence type="ECO:0000256" key="5">
    <source>
        <dbReference type="ARBA" id="ARBA00022737"/>
    </source>
</evidence>
<gene>
    <name evidence="6" type="primary">WDR6</name>
    <name evidence="6" type="ORF">LTR05_000700</name>
</gene>
<dbReference type="GO" id="GO:0030488">
    <property type="term" value="P:tRNA methylation"/>
    <property type="evidence" value="ECO:0007669"/>
    <property type="project" value="TreeGrafter"/>
</dbReference>
<evidence type="ECO:0000256" key="2">
    <source>
        <dbReference type="ARBA" id="ARBA00022490"/>
    </source>
</evidence>
<dbReference type="Proteomes" id="UP001309876">
    <property type="component" value="Unassembled WGS sequence"/>
</dbReference>
<dbReference type="PANTHER" id="PTHR14344:SF3">
    <property type="entry name" value="WD REPEAT-CONTAINING PROTEIN 6"/>
    <property type="match status" value="1"/>
</dbReference>
<organism evidence="6 7">
    <name type="scientific">Lithohypha guttulata</name>
    <dbReference type="NCBI Taxonomy" id="1690604"/>
    <lineage>
        <taxon>Eukaryota</taxon>
        <taxon>Fungi</taxon>
        <taxon>Dikarya</taxon>
        <taxon>Ascomycota</taxon>
        <taxon>Pezizomycotina</taxon>
        <taxon>Eurotiomycetes</taxon>
        <taxon>Chaetothyriomycetidae</taxon>
        <taxon>Chaetothyriales</taxon>
        <taxon>Trichomeriaceae</taxon>
        <taxon>Lithohypha</taxon>
    </lineage>
</organism>
<dbReference type="EMBL" id="JAVRRJ010000001">
    <property type="protein sequence ID" value="KAK5090527.1"/>
    <property type="molecule type" value="Genomic_DNA"/>
</dbReference>
<dbReference type="InterPro" id="IPR036322">
    <property type="entry name" value="WD40_repeat_dom_sf"/>
</dbReference>
<name>A0AAN7YE69_9EURO</name>
<evidence type="ECO:0000256" key="4">
    <source>
        <dbReference type="ARBA" id="ARBA00022694"/>
    </source>
</evidence>
<comment type="subcellular location">
    <subcellularLocation>
        <location evidence="1">Cytoplasm</location>
    </subcellularLocation>
</comment>
<evidence type="ECO:0000256" key="3">
    <source>
        <dbReference type="ARBA" id="ARBA00022574"/>
    </source>
</evidence>
<reference evidence="6 7" key="1">
    <citation type="submission" date="2023-08" db="EMBL/GenBank/DDBJ databases">
        <title>Black Yeasts Isolated from many extreme environments.</title>
        <authorList>
            <person name="Coleine C."/>
            <person name="Stajich J.E."/>
            <person name="Selbmann L."/>
        </authorList>
    </citation>
    <scope>NUCLEOTIDE SEQUENCE [LARGE SCALE GENOMIC DNA]</scope>
    <source>
        <strain evidence="6 7">CCFEE 5910</strain>
    </source>
</reference>
<dbReference type="InterPro" id="IPR051973">
    <property type="entry name" value="tRNA_Anticodon_Mtase-Reg"/>
</dbReference>
<proteinExistence type="predicted"/>
<accession>A0AAN7YE69</accession>
<keyword evidence="5" id="KW-0677">Repeat</keyword>
<keyword evidence="2" id="KW-0963">Cytoplasm</keyword>
<evidence type="ECO:0000313" key="6">
    <source>
        <dbReference type="EMBL" id="KAK5090527.1"/>
    </source>
</evidence>
<evidence type="ECO:0000313" key="7">
    <source>
        <dbReference type="Proteomes" id="UP001309876"/>
    </source>
</evidence>
<dbReference type="PANTHER" id="PTHR14344">
    <property type="entry name" value="WD REPEAT PROTEIN"/>
    <property type="match status" value="1"/>
</dbReference>
<dbReference type="GO" id="GO:0005737">
    <property type="term" value="C:cytoplasm"/>
    <property type="evidence" value="ECO:0007669"/>
    <property type="project" value="UniProtKB-SubCell"/>
</dbReference>
<keyword evidence="7" id="KW-1185">Reference proteome</keyword>